<dbReference type="SUPFAM" id="SSF53955">
    <property type="entry name" value="Lysozyme-like"/>
    <property type="match status" value="1"/>
</dbReference>
<dbReference type="InterPro" id="IPR001264">
    <property type="entry name" value="Glyco_trans_51"/>
</dbReference>
<dbReference type="InterPro" id="IPR013783">
    <property type="entry name" value="Ig-like_fold"/>
</dbReference>
<evidence type="ECO:0000313" key="18">
    <source>
        <dbReference type="EMBL" id="MBF8378154.1"/>
    </source>
</evidence>
<protein>
    <submittedName>
        <fullName evidence="18">Transglycosylase domain-containing protein</fullName>
    </submittedName>
</protein>
<feature type="compositionally biased region" description="Low complexity" evidence="15">
    <location>
        <begin position="789"/>
        <end position="803"/>
    </location>
</feature>
<dbReference type="PROSITE" id="PS50853">
    <property type="entry name" value="FN3"/>
    <property type="match status" value="1"/>
</dbReference>
<comment type="caution">
    <text evidence="18">The sequence shown here is derived from an EMBL/GenBank/DDBJ whole genome shotgun (WGS) entry which is preliminary data.</text>
</comment>
<feature type="region of interest" description="Disordered" evidence="15">
    <location>
        <begin position="754"/>
        <end position="872"/>
    </location>
</feature>
<evidence type="ECO:0000256" key="11">
    <source>
        <dbReference type="ARBA" id="ARBA00023268"/>
    </source>
</evidence>
<comment type="catalytic activity">
    <reaction evidence="14">
        <text>[GlcNAc-(1-&gt;4)-Mur2Ac(oyl-L-Ala-gamma-D-Glu-L-Lys-D-Ala-D-Ala)](n)-di-trans,octa-cis-undecaprenyl diphosphate + beta-D-GlcNAc-(1-&gt;4)-Mur2Ac(oyl-L-Ala-gamma-D-Glu-L-Lys-D-Ala-D-Ala)-di-trans,octa-cis-undecaprenyl diphosphate = [GlcNAc-(1-&gt;4)-Mur2Ac(oyl-L-Ala-gamma-D-Glu-L-Lys-D-Ala-D-Ala)](n+1)-di-trans,octa-cis-undecaprenyl diphosphate + di-trans,octa-cis-undecaprenyl diphosphate + H(+)</text>
        <dbReference type="Rhea" id="RHEA:23708"/>
        <dbReference type="Rhea" id="RHEA-COMP:9602"/>
        <dbReference type="Rhea" id="RHEA-COMP:9603"/>
        <dbReference type="ChEBI" id="CHEBI:15378"/>
        <dbReference type="ChEBI" id="CHEBI:58405"/>
        <dbReference type="ChEBI" id="CHEBI:60033"/>
        <dbReference type="ChEBI" id="CHEBI:78435"/>
        <dbReference type="EC" id="2.4.99.28"/>
    </reaction>
</comment>
<dbReference type="PANTHER" id="PTHR32282:SF11">
    <property type="entry name" value="PENICILLIN-BINDING PROTEIN 1B"/>
    <property type="match status" value="1"/>
</dbReference>
<name>A0ABS0F4C4_9BACL</name>
<feature type="transmembrane region" description="Helical" evidence="16">
    <location>
        <begin position="12"/>
        <end position="33"/>
    </location>
</feature>
<dbReference type="Gene3D" id="1.10.3810.10">
    <property type="entry name" value="Biosynthetic peptidoglycan transglycosylase-like"/>
    <property type="match status" value="1"/>
</dbReference>
<dbReference type="InterPro" id="IPR036950">
    <property type="entry name" value="PBP_transglycosylase"/>
</dbReference>
<feature type="compositionally biased region" description="Low complexity" evidence="15">
    <location>
        <begin position="770"/>
        <end position="781"/>
    </location>
</feature>
<keyword evidence="6" id="KW-0808">Transferase</keyword>
<feature type="domain" description="Fibronectin type-III" evidence="17">
    <location>
        <begin position="666"/>
        <end position="759"/>
    </location>
</feature>
<evidence type="ECO:0000256" key="14">
    <source>
        <dbReference type="ARBA" id="ARBA00049902"/>
    </source>
</evidence>
<dbReference type="PANTHER" id="PTHR32282">
    <property type="entry name" value="BINDING PROTEIN TRANSPEPTIDASE, PUTATIVE-RELATED"/>
    <property type="match status" value="1"/>
</dbReference>
<evidence type="ECO:0000256" key="1">
    <source>
        <dbReference type="ARBA" id="ARBA00004236"/>
    </source>
</evidence>
<evidence type="ECO:0000256" key="16">
    <source>
        <dbReference type="SAM" id="Phobius"/>
    </source>
</evidence>
<evidence type="ECO:0000256" key="2">
    <source>
        <dbReference type="ARBA" id="ARBA00022475"/>
    </source>
</evidence>
<evidence type="ECO:0000259" key="17">
    <source>
        <dbReference type="PROSITE" id="PS50853"/>
    </source>
</evidence>
<evidence type="ECO:0000256" key="12">
    <source>
        <dbReference type="ARBA" id="ARBA00023316"/>
    </source>
</evidence>
<dbReference type="CDD" id="cd00063">
    <property type="entry name" value="FN3"/>
    <property type="match status" value="1"/>
</dbReference>
<dbReference type="Gene3D" id="3.40.710.10">
    <property type="entry name" value="DD-peptidase/beta-lactamase superfamily"/>
    <property type="match status" value="1"/>
</dbReference>
<dbReference type="InterPro" id="IPR036116">
    <property type="entry name" value="FN3_sf"/>
</dbReference>
<proteinExistence type="predicted"/>
<keyword evidence="11" id="KW-0511">Multifunctional enzyme</keyword>
<evidence type="ECO:0000256" key="8">
    <source>
        <dbReference type="ARBA" id="ARBA00022960"/>
    </source>
</evidence>
<keyword evidence="12" id="KW-0961">Cell wall biogenesis/degradation</keyword>
<evidence type="ECO:0000313" key="19">
    <source>
        <dbReference type="Proteomes" id="UP000642910"/>
    </source>
</evidence>
<dbReference type="InterPro" id="IPR050396">
    <property type="entry name" value="Glycosyltr_51/Transpeptidase"/>
</dbReference>
<comment type="catalytic activity">
    <reaction evidence="13">
        <text>Preferential cleavage: (Ac)2-L-Lys-D-Ala-|-D-Ala. Also transpeptidation of peptidyl-alanyl moieties that are N-acyl substituents of D-alanine.</text>
        <dbReference type="EC" id="3.4.16.4"/>
    </reaction>
</comment>
<feature type="compositionally biased region" description="Low complexity" evidence="15">
    <location>
        <begin position="811"/>
        <end position="830"/>
    </location>
</feature>
<dbReference type="InterPro" id="IPR001460">
    <property type="entry name" value="PCN-bd_Tpept"/>
</dbReference>
<keyword evidence="4" id="KW-0645">Protease</keyword>
<keyword evidence="8" id="KW-0133">Cell shape</keyword>
<keyword evidence="10 16" id="KW-0472">Membrane</keyword>
<keyword evidence="19" id="KW-1185">Reference proteome</keyword>
<keyword evidence="3" id="KW-0121">Carboxypeptidase</keyword>
<keyword evidence="16" id="KW-0812">Transmembrane</keyword>
<evidence type="ECO:0000256" key="3">
    <source>
        <dbReference type="ARBA" id="ARBA00022645"/>
    </source>
</evidence>
<dbReference type="InterPro" id="IPR012338">
    <property type="entry name" value="Beta-lactam/transpept-like"/>
</dbReference>
<accession>A0ABS0F4C4</accession>
<sequence>MEVGRLVRRWIAIALGTVVALVVVIAVGFYLAVRMTPFNASLLEESHQPTVVYAADGTKLLTLGSPNTDLTYNQIPKNIQDAIVATEDHTFWTNQTGIDIKSIFRALFVDVSSGSLAQGASTIPEQLAKMVYLTDQKTFGRKFKQIILGLQIERNFTKQEILAMYLNRIPMGESAVGIEQGALRYFGIDIKTEPDKLTLADAALLAGLPQAPSAYDPLVHPQAALERRNQVLQNMVHYGYITQAQADAAEKQPLGVSFHSFPGDGWNTQPLFTNFLLDYLNRHGIPPQEVMQGGLKIYTTIAPNVQNAIDEVFWSGKYDSDFPGPTTGTVVEGAAIFVDPKTGAILGAAGSRRQGYVPLGLDRVYQASSPGSSIKPIMDYAPALATGKWTYTSILDNTPQDFGGGYIPQNWDPNAPPKVTLQYGLEWSQNVASVWLLSQIGIDTGANFAKADGIPLTPKDYEHLGIAIGGLENGVTPMEMVAAYTPFDNNGIRSQPYLVTKIVNSQGGIIYHEGPQQTQVMTPQVALDMTRLMQDVVDYGTGQNAKLPGWGVAGKTGTVQYSAGLVSNHPNWVRDGWFDGYTPNLVGSIHIGYDVSTPEYHMTMSPVDPSANAAQIFHDIIALALANEAPQQFSVGPYPYITGTAQGVDYVNQMNGGQNNQNPTNAIANLSATYNPNANTVTLSWSGSFSEPVTYVVTRVSTNGADETVPVGQTTAQTITDTSVQPNETYIYTVQATSQATGQAVGKPVSVTVTTSQAPPSVNNQTNSASPGNGLNNTLPGNGTGGLGNQSLGNTTTGNTTTGAGSGPGSEPGNTANTTPANTTVTSTPPEAANPNPRSQVVSSGKGGTGNGNGNNNGSGGNGAQANIANTP</sequence>
<dbReference type="Pfam" id="PF00905">
    <property type="entry name" value="Transpeptidase"/>
    <property type="match status" value="1"/>
</dbReference>
<evidence type="ECO:0000256" key="6">
    <source>
        <dbReference type="ARBA" id="ARBA00022679"/>
    </source>
</evidence>
<keyword evidence="16" id="KW-1133">Transmembrane helix</keyword>
<keyword evidence="5" id="KW-0328">Glycosyltransferase</keyword>
<keyword evidence="2" id="KW-1003">Cell membrane</keyword>
<feature type="compositionally biased region" description="Polar residues" evidence="15">
    <location>
        <begin position="754"/>
        <end position="769"/>
    </location>
</feature>
<evidence type="ECO:0000256" key="10">
    <source>
        <dbReference type="ARBA" id="ARBA00023136"/>
    </source>
</evidence>
<evidence type="ECO:0000256" key="7">
    <source>
        <dbReference type="ARBA" id="ARBA00022801"/>
    </source>
</evidence>
<dbReference type="Pfam" id="PF00912">
    <property type="entry name" value="Transgly"/>
    <property type="match status" value="1"/>
</dbReference>
<dbReference type="InterPro" id="IPR023346">
    <property type="entry name" value="Lysozyme-like_dom_sf"/>
</dbReference>
<keyword evidence="7" id="KW-0378">Hydrolase</keyword>
<keyword evidence="9" id="KW-0573">Peptidoglycan synthesis</keyword>
<dbReference type="SUPFAM" id="SSF49265">
    <property type="entry name" value="Fibronectin type III"/>
    <property type="match status" value="1"/>
</dbReference>
<evidence type="ECO:0000256" key="9">
    <source>
        <dbReference type="ARBA" id="ARBA00022984"/>
    </source>
</evidence>
<evidence type="ECO:0000256" key="5">
    <source>
        <dbReference type="ARBA" id="ARBA00022676"/>
    </source>
</evidence>
<evidence type="ECO:0000256" key="15">
    <source>
        <dbReference type="SAM" id="MobiDB-lite"/>
    </source>
</evidence>
<organism evidence="18 19">
    <name type="scientific">Alicyclobacillus mali</name>
    <name type="common">ex Roth et al. 2021</name>
    <dbReference type="NCBI Taxonomy" id="1123961"/>
    <lineage>
        <taxon>Bacteria</taxon>
        <taxon>Bacillati</taxon>
        <taxon>Bacillota</taxon>
        <taxon>Bacilli</taxon>
        <taxon>Bacillales</taxon>
        <taxon>Alicyclobacillaceae</taxon>
        <taxon>Alicyclobacillus</taxon>
    </lineage>
</organism>
<dbReference type="InterPro" id="IPR003961">
    <property type="entry name" value="FN3_dom"/>
</dbReference>
<dbReference type="Gene3D" id="2.60.40.10">
    <property type="entry name" value="Immunoglobulins"/>
    <property type="match status" value="1"/>
</dbReference>
<dbReference type="Proteomes" id="UP000642910">
    <property type="component" value="Unassembled WGS sequence"/>
</dbReference>
<evidence type="ECO:0000256" key="13">
    <source>
        <dbReference type="ARBA" id="ARBA00034000"/>
    </source>
</evidence>
<evidence type="ECO:0000256" key="4">
    <source>
        <dbReference type="ARBA" id="ARBA00022670"/>
    </source>
</evidence>
<dbReference type="EMBL" id="JADPKZ010000041">
    <property type="protein sequence ID" value="MBF8378154.1"/>
    <property type="molecule type" value="Genomic_DNA"/>
</dbReference>
<feature type="compositionally biased region" description="Gly residues" evidence="15">
    <location>
        <begin position="845"/>
        <end position="863"/>
    </location>
</feature>
<gene>
    <name evidence="18" type="ORF">IW967_09815</name>
</gene>
<dbReference type="SUPFAM" id="SSF56601">
    <property type="entry name" value="beta-lactamase/transpeptidase-like"/>
    <property type="match status" value="1"/>
</dbReference>
<reference evidence="18 19" key="1">
    <citation type="submission" date="2020-11" db="EMBL/GenBank/DDBJ databases">
        <title>Genomic insight of Alicyclobacillus mali FL 18 reveals a new arsenic-resistant strain, with potential in environmental biotechnology.</title>
        <authorList>
            <person name="Fiorentino G."/>
            <person name="Gallo G."/>
            <person name="Aulitto M."/>
        </authorList>
    </citation>
    <scope>NUCLEOTIDE SEQUENCE [LARGE SCALE GENOMIC DNA]</scope>
    <source>
        <strain evidence="18 19">FL 18</strain>
    </source>
</reference>
<comment type="subcellular location">
    <subcellularLocation>
        <location evidence="1">Cell membrane</location>
    </subcellularLocation>
</comment>